<dbReference type="AlphaFoldDB" id="A0A4R7JAB6"/>
<dbReference type="InterPro" id="IPR050963">
    <property type="entry name" value="Sirohydro_Cobaltochel/CbiX"/>
</dbReference>
<feature type="domain" description="Rieske" evidence="8">
    <location>
        <begin position="1"/>
        <end position="54"/>
    </location>
</feature>
<dbReference type="InterPro" id="IPR036922">
    <property type="entry name" value="Rieske_2Fe-2S_sf"/>
</dbReference>
<keyword evidence="2" id="KW-0479">Metal-binding</keyword>
<comment type="caution">
    <text evidence="9">The sequence shown here is derived from an EMBL/GenBank/DDBJ whole genome shotgun (WGS) entry which is preliminary data.</text>
</comment>
<dbReference type="Proteomes" id="UP000295371">
    <property type="component" value="Unassembled WGS sequence"/>
</dbReference>
<evidence type="ECO:0000313" key="10">
    <source>
        <dbReference type="Proteomes" id="UP000295371"/>
    </source>
</evidence>
<evidence type="ECO:0000313" key="9">
    <source>
        <dbReference type="EMBL" id="TDT34315.1"/>
    </source>
</evidence>
<gene>
    <name evidence="9" type="ORF">CLV29_1973</name>
</gene>
<evidence type="ECO:0000256" key="2">
    <source>
        <dbReference type="ARBA" id="ARBA00022723"/>
    </source>
</evidence>
<dbReference type="EMBL" id="SOAW01000001">
    <property type="protein sequence ID" value="TDT34315.1"/>
    <property type="molecule type" value="Genomic_DNA"/>
</dbReference>
<keyword evidence="6" id="KW-0534">Nitrate assimilation</keyword>
<dbReference type="InterPro" id="IPR002762">
    <property type="entry name" value="CbiX-like"/>
</dbReference>
<dbReference type="InterPro" id="IPR012748">
    <property type="entry name" value="Rieske-like_NirD"/>
</dbReference>
<protein>
    <submittedName>
        <fullName evidence="9">Sirohydrochlorin ferrochelatase</fullName>
    </submittedName>
</protein>
<dbReference type="PROSITE" id="PS51300">
    <property type="entry name" value="NIRD"/>
    <property type="match status" value="1"/>
</dbReference>
<dbReference type="PANTHER" id="PTHR33542:SF5">
    <property type="entry name" value="FERROCHELATASE CHE1"/>
    <property type="match status" value="1"/>
</dbReference>
<dbReference type="CDD" id="cd03416">
    <property type="entry name" value="CbiX_SirB_N"/>
    <property type="match status" value="1"/>
</dbReference>
<organism evidence="9 10">
    <name type="scientific">Naumannella halotolerans</name>
    <dbReference type="NCBI Taxonomy" id="993414"/>
    <lineage>
        <taxon>Bacteria</taxon>
        <taxon>Bacillati</taxon>
        <taxon>Actinomycetota</taxon>
        <taxon>Actinomycetes</taxon>
        <taxon>Propionibacteriales</taxon>
        <taxon>Propionibacteriaceae</taxon>
        <taxon>Naumannella</taxon>
    </lineage>
</organism>
<keyword evidence="4" id="KW-0408">Iron</keyword>
<evidence type="ECO:0000256" key="6">
    <source>
        <dbReference type="ARBA" id="ARBA00023063"/>
    </source>
</evidence>
<dbReference type="GO" id="GO:0042128">
    <property type="term" value="P:nitrate assimilation"/>
    <property type="evidence" value="ECO:0007669"/>
    <property type="project" value="UniProtKB-KW"/>
</dbReference>
<dbReference type="Pfam" id="PF13806">
    <property type="entry name" value="Rieske_2"/>
    <property type="match status" value="1"/>
</dbReference>
<dbReference type="GO" id="GO:0016829">
    <property type="term" value="F:lyase activity"/>
    <property type="evidence" value="ECO:0007669"/>
    <property type="project" value="UniProtKB-KW"/>
</dbReference>
<keyword evidence="1" id="KW-0001">2Fe-2S</keyword>
<dbReference type="Gene3D" id="2.102.10.10">
    <property type="entry name" value="Rieske [2Fe-2S] iron-sulphur domain"/>
    <property type="match status" value="1"/>
</dbReference>
<dbReference type="RefSeq" id="WP_243831820.1">
    <property type="nucleotide sequence ID" value="NZ_SOAW01000001.1"/>
</dbReference>
<dbReference type="Gene3D" id="3.40.50.1400">
    <property type="match status" value="2"/>
</dbReference>
<dbReference type="GO" id="GO:0016705">
    <property type="term" value="F:oxidoreductase activity, acting on paired donors, with incorporation or reduction of molecular oxygen"/>
    <property type="evidence" value="ECO:0007669"/>
    <property type="project" value="UniProtKB-ARBA"/>
</dbReference>
<keyword evidence="10" id="KW-1185">Reference proteome</keyword>
<evidence type="ECO:0000256" key="1">
    <source>
        <dbReference type="ARBA" id="ARBA00022714"/>
    </source>
</evidence>
<evidence type="ECO:0000256" key="7">
    <source>
        <dbReference type="ARBA" id="ARBA00023239"/>
    </source>
</evidence>
<keyword evidence="3" id="KW-0560">Oxidoreductase</keyword>
<dbReference type="InterPro" id="IPR017941">
    <property type="entry name" value="Rieske_2Fe-2S"/>
</dbReference>
<dbReference type="SUPFAM" id="SSF53800">
    <property type="entry name" value="Chelatase"/>
    <property type="match status" value="1"/>
</dbReference>
<dbReference type="GO" id="GO:0046872">
    <property type="term" value="F:metal ion binding"/>
    <property type="evidence" value="ECO:0007669"/>
    <property type="project" value="UniProtKB-KW"/>
</dbReference>
<dbReference type="GO" id="GO:0008942">
    <property type="term" value="F:nitrite reductase [NAD(P)H] activity"/>
    <property type="evidence" value="ECO:0007669"/>
    <property type="project" value="InterPro"/>
</dbReference>
<sequence>MSRGIVGSRAGRATIASPLHKDVFDLQTGECYTRPGELHLPTWWVREDEGVIFVAPRPVLVAASHGTADPAGQRAVAGLVDAVRAARPELVVEPSFVDVQEPDVTRTLAGLPDEVGARIVPLLLSAGFHVHVDLQQTRQATQRPVTVSGALGPDRRLAQLLHRRLLEAGFDAESTDRVVLGAAGSTDASAVRDCRLTAAYLAELVQRPVTAAFLAHAEPGLAAAVQQVRAEGSGRVFVATYLLAPGFFAGRAAAAGADVTTEPLLTADGPVPPELVEIVGELYDGRD</sequence>
<dbReference type="PROSITE" id="PS51296">
    <property type="entry name" value="RIESKE"/>
    <property type="match status" value="1"/>
</dbReference>
<accession>A0A4R7JAB6</accession>
<evidence type="ECO:0000256" key="3">
    <source>
        <dbReference type="ARBA" id="ARBA00023002"/>
    </source>
</evidence>
<keyword evidence="7" id="KW-0456">Lyase</keyword>
<dbReference type="GO" id="GO:0051537">
    <property type="term" value="F:2 iron, 2 sulfur cluster binding"/>
    <property type="evidence" value="ECO:0007669"/>
    <property type="project" value="UniProtKB-KW"/>
</dbReference>
<dbReference type="GO" id="GO:0004497">
    <property type="term" value="F:monooxygenase activity"/>
    <property type="evidence" value="ECO:0007669"/>
    <property type="project" value="UniProtKB-ARBA"/>
</dbReference>
<evidence type="ECO:0000259" key="8">
    <source>
        <dbReference type="PROSITE" id="PS51296"/>
    </source>
</evidence>
<reference evidence="9 10" key="1">
    <citation type="submission" date="2019-03" db="EMBL/GenBank/DDBJ databases">
        <title>Genomic Encyclopedia of Archaeal and Bacterial Type Strains, Phase II (KMG-II): from individual species to whole genera.</title>
        <authorList>
            <person name="Goeker M."/>
        </authorList>
    </citation>
    <scope>NUCLEOTIDE SEQUENCE [LARGE SCALE GENOMIC DNA]</scope>
    <source>
        <strain evidence="9 10">DSM 24323</strain>
    </source>
</reference>
<name>A0A4R7JAB6_9ACTN</name>
<dbReference type="PANTHER" id="PTHR33542">
    <property type="entry name" value="SIROHYDROCHLORIN FERROCHELATASE, CHLOROPLASTIC"/>
    <property type="match status" value="1"/>
</dbReference>
<evidence type="ECO:0000256" key="4">
    <source>
        <dbReference type="ARBA" id="ARBA00023004"/>
    </source>
</evidence>
<evidence type="ECO:0000256" key="5">
    <source>
        <dbReference type="ARBA" id="ARBA00023014"/>
    </source>
</evidence>
<keyword evidence="5" id="KW-0411">Iron-sulfur</keyword>
<dbReference type="Pfam" id="PF01903">
    <property type="entry name" value="CbiX"/>
    <property type="match status" value="2"/>
</dbReference>
<proteinExistence type="predicted"/>
<dbReference type="SUPFAM" id="SSF50022">
    <property type="entry name" value="ISP domain"/>
    <property type="match status" value="1"/>
</dbReference>